<feature type="region of interest" description="Disordered" evidence="1">
    <location>
        <begin position="337"/>
        <end position="463"/>
    </location>
</feature>
<evidence type="ECO:0000313" key="2">
    <source>
        <dbReference type="EMBL" id="EEN56954.1"/>
    </source>
</evidence>
<dbReference type="EMBL" id="GG666548">
    <property type="protein sequence ID" value="EEN56954.1"/>
    <property type="molecule type" value="Genomic_DNA"/>
</dbReference>
<organism>
    <name type="scientific">Branchiostoma floridae</name>
    <name type="common">Florida lancelet</name>
    <name type="synonym">Amphioxus</name>
    <dbReference type="NCBI Taxonomy" id="7739"/>
    <lineage>
        <taxon>Eukaryota</taxon>
        <taxon>Metazoa</taxon>
        <taxon>Chordata</taxon>
        <taxon>Cephalochordata</taxon>
        <taxon>Leptocardii</taxon>
        <taxon>Amphioxiformes</taxon>
        <taxon>Branchiostomatidae</taxon>
        <taxon>Branchiostoma</taxon>
    </lineage>
</organism>
<feature type="compositionally biased region" description="Acidic residues" evidence="1">
    <location>
        <begin position="337"/>
        <end position="386"/>
    </location>
</feature>
<proteinExistence type="predicted"/>
<feature type="compositionally biased region" description="Basic and acidic residues" evidence="1">
    <location>
        <begin position="408"/>
        <end position="463"/>
    </location>
</feature>
<sequence>MKPSLELHSGILGHDRQASPSAFAIPNPKCPVEILPRGMDLAAVEEICNATLLQKEANFWDVAPHRRRRPQESGRGLEWNVRLKNLGRRFSGGGSEEAGSRSQRHILQTANLQQCCQHNGLDRMMCFEFLRRAKMDEVCQEPIPHIDVIVFGIRQPCCRYTEEERYTCFDQVRYGYQRLAHAADYTEELVNYYDKWEAFNALKNTQLQRPHRFTPPEVRHLCWRDRHWMVPEEPVGAARCAPFRNRTDSESVALKKEMIGCCEDMESGRMACLDALRRKRCLQPIASRIMIMNSLYNCGMQKIRSNEHLAPMPYDGQPPSLPLITIVSTQFNFGLEEEEAAEETEEKEDEAEEEAAAEEEEEEETEEKQEAEEESAEPEEEEESKEEESKDESKEEDKVDGAEEEQKDEDKKDEAEDEKTKDETKEDVKKEDKKKEEVKETKEDAHEDEKTKDETKEECEKGR</sequence>
<reference evidence="2" key="1">
    <citation type="journal article" date="2008" name="Nature">
        <title>The amphioxus genome and the evolution of the chordate karyotype.</title>
        <authorList>
            <consortium name="US DOE Joint Genome Institute (JGI-PGF)"/>
            <person name="Putnam N.H."/>
            <person name="Butts T."/>
            <person name="Ferrier D.E.K."/>
            <person name="Furlong R.F."/>
            <person name="Hellsten U."/>
            <person name="Kawashima T."/>
            <person name="Robinson-Rechavi M."/>
            <person name="Shoguchi E."/>
            <person name="Terry A."/>
            <person name="Yu J.-K."/>
            <person name="Benito-Gutierrez E.L."/>
            <person name="Dubchak I."/>
            <person name="Garcia-Fernandez J."/>
            <person name="Gibson-Brown J.J."/>
            <person name="Grigoriev I.V."/>
            <person name="Horton A.C."/>
            <person name="de Jong P.J."/>
            <person name="Jurka J."/>
            <person name="Kapitonov V.V."/>
            <person name="Kohara Y."/>
            <person name="Kuroki Y."/>
            <person name="Lindquist E."/>
            <person name="Lucas S."/>
            <person name="Osoegawa K."/>
            <person name="Pennacchio L.A."/>
            <person name="Salamov A.A."/>
            <person name="Satou Y."/>
            <person name="Sauka-Spengler T."/>
            <person name="Schmutz J."/>
            <person name="Shin-I T."/>
            <person name="Toyoda A."/>
            <person name="Bronner-Fraser M."/>
            <person name="Fujiyama A."/>
            <person name="Holland L.Z."/>
            <person name="Holland P.W.H."/>
            <person name="Satoh N."/>
            <person name="Rokhsar D.S."/>
        </authorList>
    </citation>
    <scope>NUCLEOTIDE SEQUENCE [LARGE SCALE GENOMIC DNA]</scope>
    <source>
        <strain evidence="2">S238N-H82</strain>
        <tissue evidence="2">Testes</tissue>
    </source>
</reference>
<dbReference type="Gene3D" id="1.10.246.10">
    <property type="match status" value="1"/>
</dbReference>
<gene>
    <name evidence="2" type="ORF">BRAFLDRAFT_79132</name>
</gene>
<evidence type="ECO:0000256" key="1">
    <source>
        <dbReference type="SAM" id="MobiDB-lite"/>
    </source>
</evidence>
<dbReference type="InParanoid" id="C3YS49"/>
<dbReference type="AlphaFoldDB" id="C3YS49"/>
<name>C3YS49_BRAFL</name>
<accession>C3YS49</accession>
<feature type="compositionally biased region" description="Basic and acidic residues" evidence="1">
    <location>
        <begin position="387"/>
        <end position="401"/>
    </location>
</feature>
<protein>
    <submittedName>
        <fullName evidence="2">Uncharacterized protein</fullName>
    </submittedName>
</protein>